<dbReference type="InterPro" id="IPR046769">
    <property type="entry name" value="DOCKER_Lobe_A"/>
</dbReference>
<evidence type="ECO:0000313" key="7">
    <source>
        <dbReference type="EMBL" id="KAK3273387.1"/>
    </source>
</evidence>
<dbReference type="EMBL" id="LGRX02008498">
    <property type="protein sequence ID" value="KAK3273387.1"/>
    <property type="molecule type" value="Genomic_DNA"/>
</dbReference>
<feature type="compositionally biased region" description="Polar residues" evidence="4">
    <location>
        <begin position="723"/>
        <end position="733"/>
    </location>
</feature>
<dbReference type="InterPro" id="IPR046773">
    <property type="entry name" value="DOCKER_Lobe_C"/>
</dbReference>
<dbReference type="Gene3D" id="1.25.40.410">
    <property type="match status" value="1"/>
</dbReference>
<evidence type="ECO:0000259" key="5">
    <source>
        <dbReference type="PROSITE" id="PS51650"/>
    </source>
</evidence>
<dbReference type="InterPro" id="IPR027007">
    <property type="entry name" value="C2_DOCK-type_domain"/>
</dbReference>
<reference evidence="7 8" key="1">
    <citation type="journal article" date="2015" name="Genome Biol. Evol.">
        <title>Comparative Genomics of a Bacterivorous Green Alga Reveals Evolutionary Causalities and Consequences of Phago-Mixotrophic Mode of Nutrition.</title>
        <authorList>
            <person name="Burns J.A."/>
            <person name="Paasch A."/>
            <person name="Narechania A."/>
            <person name="Kim E."/>
        </authorList>
    </citation>
    <scope>NUCLEOTIDE SEQUENCE [LARGE SCALE GENOMIC DNA]</scope>
    <source>
        <strain evidence="7 8">PLY_AMNH</strain>
    </source>
</reference>
<feature type="region of interest" description="Disordered" evidence="4">
    <location>
        <begin position="1447"/>
        <end position="1546"/>
    </location>
</feature>
<dbReference type="Proteomes" id="UP001190700">
    <property type="component" value="Unassembled WGS sequence"/>
</dbReference>
<feature type="domain" description="C2 DOCK-type" evidence="5">
    <location>
        <begin position="11"/>
        <end position="214"/>
    </location>
</feature>
<name>A0AAE0G8I9_9CHLO</name>
<evidence type="ECO:0000259" key="6">
    <source>
        <dbReference type="PROSITE" id="PS51651"/>
    </source>
</evidence>
<evidence type="ECO:0000256" key="3">
    <source>
        <dbReference type="PROSITE-ProRule" id="PRU00983"/>
    </source>
</evidence>
<dbReference type="SUPFAM" id="SSF48371">
    <property type="entry name" value="ARM repeat"/>
    <property type="match status" value="1"/>
</dbReference>
<dbReference type="InterPro" id="IPR016024">
    <property type="entry name" value="ARM-type_fold"/>
</dbReference>
<feature type="domain" description="DOCKER" evidence="6">
    <location>
        <begin position="1005"/>
        <end position="1449"/>
    </location>
</feature>
<evidence type="ECO:0000256" key="4">
    <source>
        <dbReference type="SAM" id="MobiDB-lite"/>
    </source>
</evidence>
<dbReference type="InterPro" id="IPR043162">
    <property type="entry name" value="DOCK_C_lobe_C"/>
</dbReference>
<dbReference type="CDD" id="cd11684">
    <property type="entry name" value="DHR2_DOCK"/>
    <property type="match status" value="1"/>
</dbReference>
<feature type="region of interest" description="Disordered" evidence="4">
    <location>
        <begin position="714"/>
        <end position="754"/>
    </location>
</feature>
<evidence type="ECO:0000256" key="2">
    <source>
        <dbReference type="ARBA" id="ARBA00022658"/>
    </source>
</evidence>
<dbReference type="PANTHER" id="PTHR23317:SF76">
    <property type="entry name" value="LD20667P"/>
    <property type="match status" value="1"/>
</dbReference>
<dbReference type="PROSITE" id="PS51651">
    <property type="entry name" value="DOCKER"/>
    <property type="match status" value="1"/>
</dbReference>
<dbReference type="Pfam" id="PF20422">
    <property type="entry name" value="DHR-2_Lobe_B"/>
    <property type="match status" value="1"/>
</dbReference>
<sequence length="1546" mass="170123">MNRKEPFTRLQRELFVYPDTLTNSKRKHIYIEVELKDDDLHAAASASSTGLPVWHTSASSVMSAAPIAQGTEEDGSGGLARTSYTHLSGPFKPAKWREELKCSLPLRLTKEHHLVMKVVSLDGGISGGSSSSMNWSPSLSMCTGPSSAPQGIQGASLVGYAVLPLCAESMQQLLADGEYTLSISKVLLPKYLQEDVKEHMPYAEEKLKVRLRAASTAHPAERNMASFYHAYDKFMSSHHGSSGDVLITALDALSKTTEASVLQHAPTCFSLLLRLLGSAERAEVKDAAFCALVQLASRAQASFGGDLMERCSFLVQYCDQSFDDSRPGWTKTALYPQLCEKMVNVLKSTSSESRKDETLAVAWWLLELVARSITLEHEGAPTPGYGVVERGTSGPVASPDVSASQSLRRGSAAHIRRMSSETAILSDKKRRLLDSHLSTICELFQLLLAEVLANGKRGLSLERRINSALAFFCSDLLSVLDPSQVHTLVGIYLDGAFSSAVHVEFKQTFLRIICDWDQLLDPLAVAPGGNYMVEMLLKSSTEGLGSSIPTARPLALRTLTSLLTKHEFDARYQGPEGMAHVASQYFMLIPDLAAVMTKKGGLRDMTDEAQRELLICVLFILRHHPAPKVVGWMSADGEKMESLRLRILVRNILCESLKQFALPEQLALQGSAAKAKTQMAPPVPFAATGGNDAAAGRTALERLALSHRGAMQAQGMTLREQRASVTKQIQNRRSQSDDASAHQSTSSGKMRRKESIEKIRVKLHGWDERLSTTVSLTCLDFTERMLTQIGQGLLKSTGSAGELHLDVLLPLLLGFAKRPQPNVVWRFLRPFLVSFLFKWKLELFMPGRFWFLEEMAVHLLQLGCSNSPWAVDGQHLLQDAAMDILNAMVQCCLFKYKHTTPLLAIFTVAMFRVLKKNPGAGSDGALKKTLQSLAAEWEEASDEANSGGAALTAEEILKQQSSRSQLTNKLLDIEDAAVKVYNASTSSSGVTDAQLLVDVQHSLCMAYAHVPEVHVKSLNELLKLHERFSHFAEGAQVAVYSASIITRILKETMAEDMAWCEHDLLNLSIICPTITYWSLPDLVDSQYLGYGIKGLGEEAAAAQIWEAIRLFEAGSMPMWATHLYKLLLPMLEVSSRWTDLSKVHVGLSDVYRRLAEQTTAGVDHINGGAIFFRVAFHGVAFGEEAGKQYIYREPVGTSLGDMLARMRVCCGERVGEDNLRIVRESEDVIPEALSSSVAYLQVTAVEASSKLRQAHREGSRMRSGSKGQIEGLGMCEFHFDAPFTAEGGRRGTRAGQWRRRTVLSVDPRCSFPTIKNRSLVTNKHNMDSSPVEMAIEMLQEQGDKIKAEISRKEPTLQALSRVLQGTLQVQVNQGIPDLYVFFKPPAMFPSEQLQALVDMLVLFQETCSQGVSLHARLITSQEAPLHHVLVEGLRNLREGIAEAVKESQSLTSEAHMEAPLSPPPIYRSAHLPESHPTESSMTELEDDSVIMQTGENTPMSRMRYPDSEVASDISEEGQEDGQQEGQAEGHVKEVDNNGEGTQDTKS</sequence>
<dbReference type="InterPro" id="IPR026791">
    <property type="entry name" value="DOCK"/>
</dbReference>
<dbReference type="Pfam" id="PF14429">
    <property type="entry name" value="DOCK-C2"/>
    <property type="match status" value="1"/>
</dbReference>
<dbReference type="InterPro" id="IPR035892">
    <property type="entry name" value="C2_domain_sf"/>
</dbReference>
<protein>
    <submittedName>
        <fullName evidence="7">Uncharacterized protein</fullName>
    </submittedName>
</protein>
<dbReference type="GO" id="GO:0005085">
    <property type="term" value="F:guanyl-nucleotide exchange factor activity"/>
    <property type="evidence" value="ECO:0007669"/>
    <property type="project" value="UniProtKB-KW"/>
</dbReference>
<evidence type="ECO:0000256" key="1">
    <source>
        <dbReference type="ARBA" id="ARBA00022553"/>
    </source>
</evidence>
<evidence type="ECO:0000313" key="8">
    <source>
        <dbReference type="Proteomes" id="UP001190700"/>
    </source>
</evidence>
<dbReference type="Gene3D" id="1.20.58.740">
    <property type="match status" value="1"/>
</dbReference>
<organism evidence="7 8">
    <name type="scientific">Cymbomonas tetramitiformis</name>
    <dbReference type="NCBI Taxonomy" id="36881"/>
    <lineage>
        <taxon>Eukaryota</taxon>
        <taxon>Viridiplantae</taxon>
        <taxon>Chlorophyta</taxon>
        <taxon>Pyramimonadophyceae</taxon>
        <taxon>Pyramimonadales</taxon>
        <taxon>Pyramimonadaceae</taxon>
        <taxon>Cymbomonas</taxon>
    </lineage>
</organism>
<dbReference type="GO" id="GO:0007264">
    <property type="term" value="P:small GTPase-mediated signal transduction"/>
    <property type="evidence" value="ECO:0007669"/>
    <property type="project" value="InterPro"/>
</dbReference>
<keyword evidence="1" id="KW-0597">Phosphoprotein</keyword>
<dbReference type="InterPro" id="IPR043161">
    <property type="entry name" value="DOCK_C_lobe_A"/>
</dbReference>
<comment type="caution">
    <text evidence="7">The sequence shown here is derived from an EMBL/GenBank/DDBJ whole genome shotgun (WGS) entry which is preliminary data.</text>
</comment>
<dbReference type="Gene3D" id="2.60.40.150">
    <property type="entry name" value="C2 domain"/>
    <property type="match status" value="1"/>
</dbReference>
<feature type="compositionally biased region" description="Polar residues" evidence="4">
    <location>
        <begin position="1490"/>
        <end position="1499"/>
    </location>
</feature>
<dbReference type="PANTHER" id="PTHR23317">
    <property type="entry name" value="DEDICATOR OF CYTOKINESIS DOCK"/>
    <property type="match status" value="1"/>
</dbReference>
<comment type="similarity">
    <text evidence="3">Belongs to the DOCK family.</text>
</comment>
<keyword evidence="2" id="KW-0344">Guanine-nucleotide releasing factor</keyword>
<dbReference type="Pfam" id="PF06920">
    <property type="entry name" value="DHR-2_Lobe_A"/>
    <property type="match status" value="1"/>
</dbReference>
<dbReference type="Pfam" id="PF20421">
    <property type="entry name" value="DHR-2_Lobe_C"/>
    <property type="match status" value="1"/>
</dbReference>
<proteinExistence type="inferred from homology"/>
<dbReference type="InterPro" id="IPR046770">
    <property type="entry name" value="DOCKER_Lobe_B"/>
</dbReference>
<keyword evidence="8" id="KW-1185">Reference proteome</keyword>
<dbReference type="InterPro" id="IPR027357">
    <property type="entry name" value="DOCKER_dom"/>
</dbReference>
<gene>
    <name evidence="7" type="ORF">CYMTET_18352</name>
</gene>
<accession>A0AAE0G8I9</accession>
<feature type="compositionally biased region" description="Acidic residues" evidence="4">
    <location>
        <begin position="1513"/>
        <end position="1522"/>
    </location>
</feature>
<dbReference type="PROSITE" id="PS51650">
    <property type="entry name" value="C2_DOCK"/>
    <property type="match status" value="1"/>
</dbReference>